<keyword evidence="7" id="KW-0508">mRNA splicing</keyword>
<keyword evidence="13" id="KW-1185">Reference proteome</keyword>
<feature type="domain" description="R3H" evidence="11">
    <location>
        <begin position="471"/>
        <end position="533"/>
    </location>
</feature>
<evidence type="ECO:0000256" key="8">
    <source>
        <dbReference type="ARBA" id="ARBA00023242"/>
    </source>
</evidence>
<feature type="compositionally biased region" description="Basic and acidic residues" evidence="9">
    <location>
        <begin position="306"/>
        <end position="322"/>
    </location>
</feature>
<dbReference type="GO" id="GO:0008380">
    <property type="term" value="P:RNA splicing"/>
    <property type="evidence" value="ECO:0007669"/>
    <property type="project" value="UniProtKB-KW"/>
</dbReference>
<dbReference type="InterPro" id="IPR001374">
    <property type="entry name" value="R3H_dom"/>
</dbReference>
<dbReference type="GO" id="GO:0005737">
    <property type="term" value="C:cytoplasm"/>
    <property type="evidence" value="ECO:0007669"/>
    <property type="project" value="UniProtKB-SubCell"/>
</dbReference>
<protein>
    <recommendedName>
        <fullName evidence="4">Protein SQS1</fullName>
    </recommendedName>
</protein>
<feature type="compositionally biased region" description="Basic and acidic residues" evidence="9">
    <location>
        <begin position="147"/>
        <end position="161"/>
    </location>
</feature>
<feature type="domain" description="G-patch" evidence="10">
    <location>
        <begin position="598"/>
        <end position="641"/>
    </location>
</feature>
<evidence type="ECO:0000256" key="2">
    <source>
        <dbReference type="ARBA" id="ARBA00004496"/>
    </source>
</evidence>
<keyword evidence="6" id="KW-0507">mRNA processing</keyword>
<dbReference type="EMBL" id="VCAU01000066">
    <property type="protein sequence ID" value="KAF9887108.1"/>
    <property type="molecule type" value="Genomic_DNA"/>
</dbReference>
<dbReference type="SUPFAM" id="SSF82708">
    <property type="entry name" value="R3H domain"/>
    <property type="match status" value="1"/>
</dbReference>
<comment type="similarity">
    <text evidence="3">Belongs to the SQS1 family.</text>
</comment>
<dbReference type="Gene3D" id="3.30.1370.50">
    <property type="entry name" value="R3H-like domain"/>
    <property type="match status" value="1"/>
</dbReference>
<dbReference type="PROSITE" id="PS50174">
    <property type="entry name" value="G_PATCH"/>
    <property type="match status" value="1"/>
</dbReference>
<accession>A0AAD4CJ12</accession>
<evidence type="ECO:0000313" key="12">
    <source>
        <dbReference type="EMBL" id="KAF9887108.1"/>
    </source>
</evidence>
<feature type="compositionally biased region" description="Basic residues" evidence="9">
    <location>
        <begin position="1"/>
        <end position="16"/>
    </location>
</feature>
<dbReference type="InterPro" id="IPR051189">
    <property type="entry name" value="Splicing_assoc_domain"/>
</dbReference>
<reference evidence="12" key="2">
    <citation type="submission" date="2020-02" db="EMBL/GenBank/DDBJ databases">
        <authorList>
            <person name="Gilchrist C.L.M."/>
            <person name="Chooi Y.-H."/>
        </authorList>
    </citation>
    <scope>NUCLEOTIDE SEQUENCE</scope>
    <source>
        <strain evidence="12">MST-FP2251</strain>
    </source>
</reference>
<feature type="compositionally biased region" description="Basic and acidic residues" evidence="9">
    <location>
        <begin position="212"/>
        <end position="222"/>
    </location>
</feature>
<feature type="region of interest" description="Disordered" evidence="9">
    <location>
        <begin position="1"/>
        <end position="23"/>
    </location>
</feature>
<name>A0AAD4CJ12_ASPNN</name>
<feature type="region of interest" description="Disordered" evidence="9">
    <location>
        <begin position="114"/>
        <end position="228"/>
    </location>
</feature>
<organism evidence="12 13">
    <name type="scientific">Aspergillus nanangensis</name>
    <dbReference type="NCBI Taxonomy" id="2582783"/>
    <lineage>
        <taxon>Eukaryota</taxon>
        <taxon>Fungi</taxon>
        <taxon>Dikarya</taxon>
        <taxon>Ascomycota</taxon>
        <taxon>Pezizomycotina</taxon>
        <taxon>Eurotiomycetes</taxon>
        <taxon>Eurotiomycetidae</taxon>
        <taxon>Eurotiales</taxon>
        <taxon>Aspergillaceae</taxon>
        <taxon>Aspergillus</taxon>
        <taxon>Aspergillus subgen. Circumdati</taxon>
    </lineage>
</organism>
<dbReference type="Proteomes" id="UP001194746">
    <property type="component" value="Unassembled WGS sequence"/>
</dbReference>
<dbReference type="GO" id="GO:0003676">
    <property type="term" value="F:nucleic acid binding"/>
    <property type="evidence" value="ECO:0007669"/>
    <property type="project" value="UniProtKB-UniRule"/>
</dbReference>
<dbReference type="GO" id="GO:0006397">
    <property type="term" value="P:mRNA processing"/>
    <property type="evidence" value="ECO:0007669"/>
    <property type="project" value="UniProtKB-KW"/>
</dbReference>
<evidence type="ECO:0000256" key="1">
    <source>
        <dbReference type="ARBA" id="ARBA00004123"/>
    </source>
</evidence>
<feature type="compositionally biased region" description="Acidic residues" evidence="9">
    <location>
        <begin position="330"/>
        <end position="344"/>
    </location>
</feature>
<dbReference type="InterPro" id="IPR034082">
    <property type="entry name" value="R3H_G-patch"/>
</dbReference>
<gene>
    <name evidence="12" type="ORF">FE257_010483</name>
</gene>
<dbReference type="InterPro" id="IPR000467">
    <property type="entry name" value="G_patch_dom"/>
</dbReference>
<keyword evidence="5" id="KW-0963">Cytoplasm</keyword>
<feature type="compositionally biased region" description="Basic and acidic residues" evidence="9">
    <location>
        <begin position="71"/>
        <end position="83"/>
    </location>
</feature>
<dbReference type="Pfam" id="PF01424">
    <property type="entry name" value="R3H"/>
    <property type="match status" value="1"/>
</dbReference>
<evidence type="ECO:0000256" key="6">
    <source>
        <dbReference type="ARBA" id="ARBA00022664"/>
    </source>
</evidence>
<dbReference type="AlphaFoldDB" id="A0AAD4CJ12"/>
<evidence type="ECO:0000256" key="7">
    <source>
        <dbReference type="ARBA" id="ARBA00023187"/>
    </source>
</evidence>
<dbReference type="SMART" id="SM00393">
    <property type="entry name" value="R3H"/>
    <property type="match status" value="1"/>
</dbReference>
<proteinExistence type="inferred from homology"/>
<comment type="subcellular location">
    <subcellularLocation>
        <location evidence="2">Cytoplasm</location>
    </subcellularLocation>
    <subcellularLocation>
        <location evidence="1">Nucleus</location>
    </subcellularLocation>
</comment>
<evidence type="ECO:0000256" key="9">
    <source>
        <dbReference type="SAM" id="MobiDB-lite"/>
    </source>
</evidence>
<dbReference type="SMART" id="SM00443">
    <property type="entry name" value="G_patch"/>
    <property type="match status" value="1"/>
</dbReference>
<feature type="region of interest" description="Disordered" evidence="9">
    <location>
        <begin position="245"/>
        <end position="344"/>
    </location>
</feature>
<evidence type="ECO:0000256" key="4">
    <source>
        <dbReference type="ARBA" id="ARBA00018964"/>
    </source>
</evidence>
<evidence type="ECO:0000259" key="10">
    <source>
        <dbReference type="PROSITE" id="PS50174"/>
    </source>
</evidence>
<evidence type="ECO:0000313" key="13">
    <source>
        <dbReference type="Proteomes" id="UP001194746"/>
    </source>
</evidence>
<dbReference type="GO" id="GO:0005634">
    <property type="term" value="C:nucleus"/>
    <property type="evidence" value="ECO:0007669"/>
    <property type="project" value="UniProtKB-SubCell"/>
</dbReference>
<sequence>MARSGRAKARTKRARAAPKTQTDYPCHNITMQQEARNTEGRNLWRTGLALRHKTVQFVSASAMQPEEEPPLEGKKAEEKHSDIDSANIQEGENTADDDQALLDVLGEGIANTDISALNGRGDTPETTGSHTDYESSEDEIVFHGRNNRTERGSPVREDLRARVIHHPPSLLEVPMDTQPSSTPDRKSAPNKSPPTAPNAFDAPFISFGKPKSSKEIQRHQPDEEYDPLADYIANIDSDYLEDLQTSSPLEEEPHSTRSSSIPIGDDRVPRSSGQDHGRLASGPPSFNKRDYETLEEGIELPTAIEEGDKPDIRNSRTSDGDKSPWSSSEALDDAEAQEDSVDEDSFAQELDDILRELGRNTARSSRNRNRAKGNFFAPATAFADALESDPYYGFDIMDFERPNSRKQRTGKHQTLDFILSDTELEMELQRAWRTDRDKKKIKKQKREELRSQGLLGRRYGDEDLKTKYSTSMSLDDIKKEICDFISSSKNSLPLPPMDKHRRKAVHDLANDLSLNSKSRGKGSSRFPILHKTSRTPKFSQKTAIQVDRVFTKAKFKHGGTKWDQTVSKATKPRRGRPEGAVSYTDGDIVGGSAPEIGAGNKGRVMLEKMGWSTGTALGATNNKGILLPVTHVVKNTKAGLG</sequence>
<dbReference type="PANTHER" id="PTHR14195">
    <property type="entry name" value="G PATCH DOMAIN CONTAINING PROTEIN 2"/>
    <property type="match status" value="1"/>
</dbReference>
<dbReference type="InterPro" id="IPR036867">
    <property type="entry name" value="R3H_dom_sf"/>
</dbReference>
<dbReference type="CDD" id="cd02646">
    <property type="entry name" value="R3H_G-patch"/>
    <property type="match status" value="1"/>
</dbReference>
<feature type="region of interest" description="Disordered" evidence="9">
    <location>
        <begin position="60"/>
        <end position="97"/>
    </location>
</feature>
<dbReference type="Pfam" id="PF01585">
    <property type="entry name" value="G-patch"/>
    <property type="match status" value="1"/>
</dbReference>
<dbReference type="PROSITE" id="PS51061">
    <property type="entry name" value="R3H"/>
    <property type="match status" value="1"/>
</dbReference>
<evidence type="ECO:0000256" key="3">
    <source>
        <dbReference type="ARBA" id="ARBA00010306"/>
    </source>
</evidence>
<reference evidence="12" key="1">
    <citation type="journal article" date="2019" name="Beilstein J. Org. Chem.">
        <title>Nanangenines: drimane sesquiterpenoids as the dominant metabolite cohort of a novel Australian fungus, Aspergillus nanangensis.</title>
        <authorList>
            <person name="Lacey H.J."/>
            <person name="Gilchrist C.L.M."/>
            <person name="Crombie A."/>
            <person name="Kalaitzis J.A."/>
            <person name="Vuong D."/>
            <person name="Rutledge P.J."/>
            <person name="Turner P."/>
            <person name="Pitt J.I."/>
            <person name="Lacey E."/>
            <person name="Chooi Y.H."/>
            <person name="Piggott A.M."/>
        </authorList>
    </citation>
    <scope>NUCLEOTIDE SEQUENCE</scope>
    <source>
        <strain evidence="12">MST-FP2251</strain>
    </source>
</reference>
<evidence type="ECO:0000256" key="5">
    <source>
        <dbReference type="ARBA" id="ARBA00022490"/>
    </source>
</evidence>
<keyword evidence="8" id="KW-0539">Nucleus</keyword>
<feature type="compositionally biased region" description="Basic and acidic residues" evidence="9">
    <location>
        <begin position="264"/>
        <end position="278"/>
    </location>
</feature>
<evidence type="ECO:0000259" key="11">
    <source>
        <dbReference type="PROSITE" id="PS51061"/>
    </source>
</evidence>
<comment type="caution">
    <text evidence="12">The sequence shown here is derived from an EMBL/GenBank/DDBJ whole genome shotgun (WGS) entry which is preliminary data.</text>
</comment>